<dbReference type="RefSeq" id="WP_312748097.1">
    <property type="nucleotide sequence ID" value="NZ_CP116968.1"/>
</dbReference>
<organism evidence="2 3">
    <name type="scientific">Candidatus Nitrospira neomarina</name>
    <dbReference type="NCBI Taxonomy" id="3020899"/>
    <lineage>
        <taxon>Bacteria</taxon>
        <taxon>Pseudomonadati</taxon>
        <taxon>Nitrospirota</taxon>
        <taxon>Nitrospiria</taxon>
        <taxon>Nitrospirales</taxon>
        <taxon>Nitrospiraceae</taxon>
        <taxon>Nitrospira</taxon>
    </lineage>
</organism>
<evidence type="ECO:0000313" key="2">
    <source>
        <dbReference type="EMBL" id="WNM63465.1"/>
    </source>
</evidence>
<dbReference type="SUPFAM" id="SSF81606">
    <property type="entry name" value="PP2C-like"/>
    <property type="match status" value="1"/>
</dbReference>
<reference evidence="2 3" key="1">
    <citation type="submission" date="2023-01" db="EMBL/GenBank/DDBJ databases">
        <title>Cultivation and genomic characterization of new, ubiquitous marine nitrite-oxidizing bacteria from the Nitrospirales.</title>
        <authorList>
            <person name="Mueller A.J."/>
            <person name="Daebeler A."/>
            <person name="Herbold C.W."/>
            <person name="Kirkegaard R.H."/>
            <person name="Daims H."/>
        </authorList>
    </citation>
    <scope>NUCLEOTIDE SEQUENCE [LARGE SCALE GENOMIC DNA]</scope>
    <source>
        <strain evidence="2 3">DK</strain>
    </source>
</reference>
<dbReference type="NCBIfam" id="NF033484">
    <property type="entry name" value="Stp1_PP2C_phos"/>
    <property type="match status" value="1"/>
</dbReference>
<dbReference type="GO" id="GO:0004722">
    <property type="term" value="F:protein serine/threonine phosphatase activity"/>
    <property type="evidence" value="ECO:0007669"/>
    <property type="project" value="InterPro"/>
</dbReference>
<accession>A0AA96JXQ4</accession>
<dbReference type="SMART" id="SM00331">
    <property type="entry name" value="PP2C_SIG"/>
    <property type="match status" value="1"/>
</dbReference>
<dbReference type="CDD" id="cd00143">
    <property type="entry name" value="PP2Cc"/>
    <property type="match status" value="1"/>
</dbReference>
<dbReference type="InterPro" id="IPR015655">
    <property type="entry name" value="PP2C"/>
</dbReference>
<dbReference type="PROSITE" id="PS51746">
    <property type="entry name" value="PPM_2"/>
    <property type="match status" value="1"/>
</dbReference>
<gene>
    <name evidence="2" type="ORF">PQG83_06850</name>
</gene>
<name>A0AA96JXQ4_9BACT</name>
<dbReference type="PANTHER" id="PTHR47992">
    <property type="entry name" value="PROTEIN PHOSPHATASE"/>
    <property type="match status" value="1"/>
</dbReference>
<evidence type="ECO:0000259" key="1">
    <source>
        <dbReference type="PROSITE" id="PS51746"/>
    </source>
</evidence>
<dbReference type="KEGG" id="nneo:PQG83_06850"/>
<evidence type="ECO:0000313" key="3">
    <source>
        <dbReference type="Proteomes" id="UP001302494"/>
    </source>
</evidence>
<proteinExistence type="predicted"/>
<dbReference type="SMART" id="SM00332">
    <property type="entry name" value="PP2Cc"/>
    <property type="match status" value="1"/>
</dbReference>
<sequence>MTSAQRSDKWTGVGLTDLGLVRKLNQDAFSLDNSLQLWVLADGMGGHAGGEVASQIAVKAIPDVVRTQLSTEISPSVQPDKLESLLDQALESANQRIRNAAAKDESLKGMGTTIIVVAITHSPKGYQASVAHAGDSRAYLFRQGTLSLWTKDHTLMEERLALNLITAKQVRTHPLRHVLTKALGIDPETRPTIQTYPLEPSDLILMCSDGLTKMLTDQEIQTIIRKEAPQAEAICGTLVDTANRLGGEDNTTVVLIGLH</sequence>
<feature type="domain" description="PPM-type phosphatase" evidence="1">
    <location>
        <begin position="12"/>
        <end position="258"/>
    </location>
</feature>
<dbReference type="EMBL" id="CP116968">
    <property type="protein sequence ID" value="WNM63465.1"/>
    <property type="molecule type" value="Genomic_DNA"/>
</dbReference>
<dbReference type="Gene3D" id="3.60.40.10">
    <property type="entry name" value="PPM-type phosphatase domain"/>
    <property type="match status" value="1"/>
</dbReference>
<dbReference type="Proteomes" id="UP001302494">
    <property type="component" value="Chromosome"/>
</dbReference>
<dbReference type="Pfam" id="PF13672">
    <property type="entry name" value="PP2C_2"/>
    <property type="match status" value="1"/>
</dbReference>
<dbReference type="InterPro" id="IPR036457">
    <property type="entry name" value="PPM-type-like_dom_sf"/>
</dbReference>
<dbReference type="InterPro" id="IPR001932">
    <property type="entry name" value="PPM-type_phosphatase-like_dom"/>
</dbReference>
<keyword evidence="3" id="KW-1185">Reference proteome</keyword>
<dbReference type="AlphaFoldDB" id="A0AA96JXQ4"/>
<protein>
    <submittedName>
        <fullName evidence="2">Stp1/IreP family PP2C-type Ser/Thr phosphatase</fullName>
    </submittedName>
</protein>